<sequence>MNELKAHLIKTVCHFQTAIVDNDLKTAESLVAETVETLNRLIAKQKCETATETFTEQERDQIKKMLNALLQYNPVIISPTRLDQDAIFRFPSRKRCLLLFF</sequence>
<proteinExistence type="predicted"/>
<organism evidence="1 2">
    <name type="scientific">Sporolactobacillus shoreicorticis</name>
    <dbReference type="NCBI Taxonomy" id="1923877"/>
    <lineage>
        <taxon>Bacteria</taxon>
        <taxon>Bacillati</taxon>
        <taxon>Bacillota</taxon>
        <taxon>Bacilli</taxon>
        <taxon>Bacillales</taxon>
        <taxon>Sporolactobacillaceae</taxon>
        <taxon>Sporolactobacillus</taxon>
    </lineage>
</organism>
<name>A0ABW5SBY6_9BACL</name>
<reference evidence="2" key="1">
    <citation type="journal article" date="2019" name="Int. J. Syst. Evol. Microbiol.">
        <title>The Global Catalogue of Microorganisms (GCM) 10K type strain sequencing project: providing services to taxonomists for standard genome sequencing and annotation.</title>
        <authorList>
            <consortium name="The Broad Institute Genomics Platform"/>
            <consortium name="The Broad Institute Genome Sequencing Center for Infectious Disease"/>
            <person name="Wu L."/>
            <person name="Ma J."/>
        </authorList>
    </citation>
    <scope>NUCLEOTIDE SEQUENCE [LARGE SCALE GENOMIC DNA]</scope>
    <source>
        <strain evidence="2">TISTR 2466</strain>
    </source>
</reference>
<dbReference type="RefSeq" id="WP_253061772.1">
    <property type="nucleotide sequence ID" value="NZ_JAMXWM010000010.1"/>
</dbReference>
<evidence type="ECO:0000313" key="2">
    <source>
        <dbReference type="Proteomes" id="UP001597399"/>
    </source>
</evidence>
<accession>A0ABW5SBY6</accession>
<gene>
    <name evidence="1" type="ORF">ACFSUE_20810</name>
</gene>
<keyword evidence="2" id="KW-1185">Reference proteome</keyword>
<protein>
    <submittedName>
        <fullName evidence="1">Uncharacterized protein</fullName>
    </submittedName>
</protein>
<evidence type="ECO:0000313" key="1">
    <source>
        <dbReference type="EMBL" id="MFD2696050.1"/>
    </source>
</evidence>
<dbReference type="Proteomes" id="UP001597399">
    <property type="component" value="Unassembled WGS sequence"/>
</dbReference>
<comment type="caution">
    <text evidence="1">The sequence shown here is derived from an EMBL/GenBank/DDBJ whole genome shotgun (WGS) entry which is preliminary data.</text>
</comment>
<dbReference type="EMBL" id="JBHUMQ010000057">
    <property type="protein sequence ID" value="MFD2696050.1"/>
    <property type="molecule type" value="Genomic_DNA"/>
</dbReference>